<dbReference type="PaxDb" id="593117-TGAM_1836"/>
<keyword evidence="3" id="KW-1185">Reference proteome</keyword>
<dbReference type="PATRIC" id="fig|593117.10.peg.1845"/>
<dbReference type="KEGG" id="tga:TGAM_1836"/>
<dbReference type="OrthoDB" id="100795at2157"/>
<sequence>MKLLPRPKTAVMMSFSLMALYFVGIGVLSMEYPLQLVGAVFVGGIHALLGWGIYSGKEWSIGLGKYLSFVDLIFSILWMMLGVLPQGAALFFLSALVLVLLSDSEVEGEILGRV</sequence>
<keyword evidence="1" id="KW-1133">Transmembrane helix</keyword>
<dbReference type="eggNOG" id="arCOG10078">
    <property type="taxonomic scope" value="Archaea"/>
</dbReference>
<accession>C5A1R9</accession>
<name>C5A1R9_THEGJ</name>
<dbReference type="AlphaFoldDB" id="C5A1R9"/>
<dbReference type="GeneID" id="7987157"/>
<keyword evidence="1" id="KW-0812">Transmembrane</keyword>
<evidence type="ECO:0000313" key="2">
    <source>
        <dbReference type="EMBL" id="ACS34338.1"/>
    </source>
</evidence>
<reference evidence="2 3" key="1">
    <citation type="journal article" date="2007" name="Genome Biol.">
        <title>Genome analysis and genome-wide proteomics of Thermococcus gammatolerans, the most radioresistant organism known amongst the Archaea.</title>
        <authorList>
            <person name="Zivanovic Y."/>
            <person name="Armengaud J."/>
            <person name="Lagorce A."/>
            <person name="Leplat C."/>
            <person name="Guerin P."/>
            <person name="Dutertre M."/>
            <person name="Anthouard V."/>
            <person name="Forterre P."/>
            <person name="Wincker P."/>
            <person name="Confalonieri F."/>
        </authorList>
    </citation>
    <scope>NUCLEOTIDE SEQUENCE [LARGE SCALE GENOMIC DNA]</scope>
    <source>
        <strain evidence="3">DSM 15229 / JCM 11827 / EJ3</strain>
    </source>
</reference>
<evidence type="ECO:0000256" key="1">
    <source>
        <dbReference type="SAM" id="Phobius"/>
    </source>
</evidence>
<feature type="transmembrane region" description="Helical" evidence="1">
    <location>
        <begin position="36"/>
        <end position="54"/>
    </location>
</feature>
<organism evidence="2 3">
    <name type="scientific">Thermococcus gammatolerans (strain DSM 15229 / JCM 11827 / EJ3)</name>
    <dbReference type="NCBI Taxonomy" id="593117"/>
    <lineage>
        <taxon>Archaea</taxon>
        <taxon>Methanobacteriati</taxon>
        <taxon>Methanobacteriota</taxon>
        <taxon>Thermococci</taxon>
        <taxon>Thermococcales</taxon>
        <taxon>Thermococcaceae</taxon>
        <taxon>Thermococcus</taxon>
    </lineage>
</organism>
<dbReference type="EMBL" id="CP001398">
    <property type="protein sequence ID" value="ACS34338.1"/>
    <property type="molecule type" value="Genomic_DNA"/>
</dbReference>
<protein>
    <submittedName>
        <fullName evidence="2">Uncharacterized protein</fullName>
    </submittedName>
</protein>
<proteinExistence type="predicted"/>
<evidence type="ECO:0000313" key="3">
    <source>
        <dbReference type="Proteomes" id="UP000001488"/>
    </source>
</evidence>
<dbReference type="RefSeq" id="WP_015859447.1">
    <property type="nucleotide sequence ID" value="NC_012804.1"/>
</dbReference>
<dbReference type="STRING" id="593117.TGAM_1836"/>
<dbReference type="Proteomes" id="UP000001488">
    <property type="component" value="Chromosome"/>
</dbReference>
<feature type="transmembrane region" description="Helical" evidence="1">
    <location>
        <begin position="66"/>
        <end position="99"/>
    </location>
</feature>
<keyword evidence="1" id="KW-0472">Membrane</keyword>
<feature type="transmembrane region" description="Helical" evidence="1">
    <location>
        <begin position="12"/>
        <end position="30"/>
    </location>
</feature>
<gene>
    <name evidence="2" type="ordered locus">TGAM_1836</name>
</gene>
<dbReference type="HOGENOM" id="CLU_170081_0_0_2"/>